<name>A0A5C8PLX2_9HYPH</name>
<accession>A0A5C8PLX2</accession>
<feature type="domain" description="Serine aminopeptidase S33" evidence="1">
    <location>
        <begin position="54"/>
        <end position="309"/>
    </location>
</feature>
<reference evidence="2 3" key="1">
    <citation type="submission" date="2019-06" db="EMBL/GenBank/DDBJ databases">
        <title>New taxonomy in bacterial strain CC-CFT640, isolated from vineyard.</title>
        <authorList>
            <person name="Lin S.-Y."/>
            <person name="Tsai C.-F."/>
            <person name="Young C.-C."/>
        </authorList>
    </citation>
    <scope>NUCLEOTIDE SEQUENCE [LARGE SCALE GENOMIC DNA]</scope>
    <source>
        <strain evidence="2 3">CC-CFT640</strain>
    </source>
</reference>
<dbReference type="InterPro" id="IPR050228">
    <property type="entry name" value="Carboxylesterase_BioH"/>
</dbReference>
<dbReference type="InterPro" id="IPR022742">
    <property type="entry name" value="Hydrolase_4"/>
</dbReference>
<dbReference type="Gene3D" id="3.40.50.1820">
    <property type="entry name" value="alpha/beta hydrolase"/>
    <property type="match status" value="1"/>
</dbReference>
<evidence type="ECO:0000313" key="2">
    <source>
        <dbReference type="EMBL" id="TXL74686.1"/>
    </source>
</evidence>
<organism evidence="2 3">
    <name type="scientific">Vineibacter terrae</name>
    <dbReference type="NCBI Taxonomy" id="2586908"/>
    <lineage>
        <taxon>Bacteria</taxon>
        <taxon>Pseudomonadati</taxon>
        <taxon>Pseudomonadota</taxon>
        <taxon>Alphaproteobacteria</taxon>
        <taxon>Hyphomicrobiales</taxon>
        <taxon>Vineibacter</taxon>
    </lineage>
</organism>
<evidence type="ECO:0000313" key="3">
    <source>
        <dbReference type="Proteomes" id="UP000321638"/>
    </source>
</evidence>
<dbReference type="OrthoDB" id="5492442at2"/>
<dbReference type="GO" id="GO:0016787">
    <property type="term" value="F:hydrolase activity"/>
    <property type="evidence" value="ECO:0007669"/>
    <property type="project" value="UniProtKB-KW"/>
</dbReference>
<dbReference type="EMBL" id="VDUZ01000017">
    <property type="protein sequence ID" value="TXL74686.1"/>
    <property type="molecule type" value="Genomic_DNA"/>
</dbReference>
<dbReference type="SUPFAM" id="SSF53474">
    <property type="entry name" value="alpha/beta-Hydrolases"/>
    <property type="match status" value="1"/>
</dbReference>
<dbReference type="Proteomes" id="UP000321638">
    <property type="component" value="Unassembled WGS sequence"/>
</dbReference>
<dbReference type="PANTHER" id="PTHR43194:SF2">
    <property type="entry name" value="PEROXISOMAL MEMBRANE PROTEIN LPX1"/>
    <property type="match status" value="1"/>
</dbReference>
<dbReference type="PANTHER" id="PTHR43194">
    <property type="entry name" value="HYDROLASE ALPHA/BETA FOLD FAMILY"/>
    <property type="match status" value="1"/>
</dbReference>
<protein>
    <submittedName>
        <fullName evidence="2">Alpha/beta fold hydrolase</fullName>
    </submittedName>
</protein>
<sequence length="329" mass="35452">MREEFSVRTSDGYDIAVRMLRPLGAPQRVPVILVHGARVPGIGSFDLPVPGGSLAADLAQRGHPVHVMDARGYGRSTRPAAMEAPAGDHAQLVRAWAVMRDIDAVVAAATRRDGTAAVGLLGWATGAMWCGMYAALNPDRVSHLVYYNGLYGGSSQHRMLGSGTANEDPAQPGRFNLGGAGAWRLSTGPDLLRAWDSVIPMEDKSQWRDPRVAEAYVQAALASDPTSASRHPASFRAPSGAMEDSFYQATGRQLFDAASIAARVLVLRSERDFWSRPEDADTLARHLARAAAVRVRTIPGATHHVHLDRPDRGREMFLGEVTALLAQGY</sequence>
<evidence type="ECO:0000259" key="1">
    <source>
        <dbReference type="Pfam" id="PF12146"/>
    </source>
</evidence>
<proteinExistence type="predicted"/>
<dbReference type="Pfam" id="PF12146">
    <property type="entry name" value="Hydrolase_4"/>
    <property type="match status" value="1"/>
</dbReference>
<dbReference type="AlphaFoldDB" id="A0A5C8PLX2"/>
<gene>
    <name evidence="2" type="ORF">FHP25_15945</name>
</gene>
<keyword evidence="3" id="KW-1185">Reference proteome</keyword>
<comment type="caution">
    <text evidence="2">The sequence shown here is derived from an EMBL/GenBank/DDBJ whole genome shotgun (WGS) entry which is preliminary data.</text>
</comment>
<keyword evidence="2" id="KW-0378">Hydrolase</keyword>
<dbReference type="InterPro" id="IPR029058">
    <property type="entry name" value="AB_hydrolase_fold"/>
</dbReference>